<dbReference type="RefSeq" id="WP_085890532.1">
    <property type="nucleotide sequence ID" value="NZ_FWFL01000001.1"/>
</dbReference>
<proteinExistence type="predicted"/>
<sequence length="211" mass="22976">MGKVFNKYTPSFRAPSGPSYPKMDARYVDEIYQTSLTVVDHSVDPDIVTLSCRAMHDGTPAGFDLSLPRVCYAGLSGDARKATVKSGATMRPGAVFTHSGRESETFTRALAGGLGLPVAPARNDQLHDDIAFSVIHLSAKDIELTQTKATFKLIFEAASSARLYWEARLIVDLPLKTVRLAEQCASYRAAMAATFCKSWGPERTMGMQHLA</sequence>
<evidence type="ECO:0000313" key="1">
    <source>
        <dbReference type="EMBL" id="SLN11244.1"/>
    </source>
</evidence>
<dbReference type="EMBL" id="FWFL01000001">
    <property type="protein sequence ID" value="SLN11244.1"/>
    <property type="molecule type" value="Genomic_DNA"/>
</dbReference>
<gene>
    <name evidence="1" type="ORF">PEL8287_00240</name>
</gene>
<evidence type="ECO:0000313" key="2">
    <source>
        <dbReference type="Proteomes" id="UP000193827"/>
    </source>
</evidence>
<reference evidence="1 2" key="1">
    <citation type="submission" date="2017-03" db="EMBL/GenBank/DDBJ databases">
        <authorList>
            <person name="Afonso C.L."/>
            <person name="Miller P.J."/>
            <person name="Scott M.A."/>
            <person name="Spackman E."/>
            <person name="Goraichik I."/>
            <person name="Dimitrov K.M."/>
            <person name="Suarez D.L."/>
            <person name="Swayne D.E."/>
        </authorList>
    </citation>
    <scope>NUCLEOTIDE SEQUENCE [LARGE SCALE GENOMIC DNA]</scope>
    <source>
        <strain evidence="1 2">CECT 8287</strain>
    </source>
</reference>
<name>A0A1Y5R819_9RHOB</name>
<dbReference type="AlphaFoldDB" id="A0A1Y5R819"/>
<keyword evidence="2" id="KW-1185">Reference proteome</keyword>
<accession>A0A1Y5R819</accession>
<dbReference type="Proteomes" id="UP000193827">
    <property type="component" value="Unassembled WGS sequence"/>
</dbReference>
<organism evidence="1 2">
    <name type="scientific">Roseovarius litorisediminis</name>
    <dbReference type="NCBI Taxonomy" id="1312363"/>
    <lineage>
        <taxon>Bacteria</taxon>
        <taxon>Pseudomonadati</taxon>
        <taxon>Pseudomonadota</taxon>
        <taxon>Alphaproteobacteria</taxon>
        <taxon>Rhodobacterales</taxon>
        <taxon>Roseobacteraceae</taxon>
        <taxon>Roseovarius</taxon>
    </lineage>
</organism>
<protein>
    <submittedName>
        <fullName evidence="1">Uncharacterized protein</fullName>
    </submittedName>
</protein>